<name>A0A0F4YIG0_RASE3</name>
<dbReference type="RefSeq" id="XP_013324621.1">
    <property type="nucleotide sequence ID" value="XM_013469167.1"/>
</dbReference>
<gene>
    <name evidence="1" type="ORF">T310_8053</name>
</gene>
<evidence type="ECO:0000313" key="1">
    <source>
        <dbReference type="EMBL" id="KKA18009.1"/>
    </source>
</evidence>
<proteinExistence type="predicted"/>
<accession>A0A0F4YIG0</accession>
<keyword evidence="2" id="KW-1185">Reference proteome</keyword>
<evidence type="ECO:0000313" key="2">
    <source>
        <dbReference type="Proteomes" id="UP000053958"/>
    </source>
</evidence>
<organism evidence="1 2">
    <name type="scientific">Rasamsonia emersonii (strain ATCC 16479 / CBS 393.64 / IMI 116815)</name>
    <dbReference type="NCBI Taxonomy" id="1408163"/>
    <lineage>
        <taxon>Eukaryota</taxon>
        <taxon>Fungi</taxon>
        <taxon>Dikarya</taxon>
        <taxon>Ascomycota</taxon>
        <taxon>Pezizomycotina</taxon>
        <taxon>Eurotiomycetes</taxon>
        <taxon>Eurotiomycetidae</taxon>
        <taxon>Eurotiales</taxon>
        <taxon>Trichocomaceae</taxon>
        <taxon>Rasamsonia</taxon>
    </lineage>
</organism>
<protein>
    <submittedName>
        <fullName evidence="1">Uncharacterized protein</fullName>
    </submittedName>
</protein>
<dbReference type="Proteomes" id="UP000053958">
    <property type="component" value="Unassembled WGS sequence"/>
</dbReference>
<dbReference type="EMBL" id="LASV01000514">
    <property type="protein sequence ID" value="KKA18009.1"/>
    <property type="molecule type" value="Genomic_DNA"/>
</dbReference>
<comment type="caution">
    <text evidence="1">The sequence shown here is derived from an EMBL/GenBank/DDBJ whole genome shotgun (WGS) entry which is preliminary data.</text>
</comment>
<dbReference type="AlphaFoldDB" id="A0A0F4YIG0"/>
<sequence>AFPIQDRDSAGTATETRWPASCRASTNGRTYGESFFDGGPSSFTTCGLSRELVVSSLLAGHCRIHAQRGEFWRLSWREPKEGHPPRGLCRRRSMADSSTCHERQREHLQGYAWRTLLGLISTGCGRRGQLVDQDSKLRR</sequence>
<reference evidence="1 2" key="1">
    <citation type="submission" date="2015-04" db="EMBL/GenBank/DDBJ databases">
        <authorList>
            <person name="Heijne W.H."/>
            <person name="Fedorova N.D."/>
            <person name="Nierman W.C."/>
            <person name="Vollebregt A.W."/>
            <person name="Zhao Z."/>
            <person name="Wu L."/>
            <person name="Kumar M."/>
            <person name="Stam H."/>
            <person name="van den Berg M.A."/>
            <person name="Pel H.J."/>
        </authorList>
    </citation>
    <scope>NUCLEOTIDE SEQUENCE [LARGE SCALE GENOMIC DNA]</scope>
    <source>
        <strain evidence="1 2">CBS 393.64</strain>
    </source>
</reference>
<dbReference type="GeneID" id="25320316"/>
<feature type="non-terminal residue" evidence="1">
    <location>
        <position position="1"/>
    </location>
</feature>